<comment type="cofactor">
    <cofactor evidence="1">
        <name>pyridoxal 5'-phosphate</name>
        <dbReference type="ChEBI" id="CHEBI:597326"/>
    </cofactor>
</comment>
<evidence type="ECO:0000256" key="3">
    <source>
        <dbReference type="ARBA" id="ARBA00022898"/>
    </source>
</evidence>
<dbReference type="PANTHER" id="PTHR43050:SF1">
    <property type="entry name" value="SERINE RACEMASE"/>
    <property type="match status" value="1"/>
</dbReference>
<evidence type="ECO:0000256" key="1">
    <source>
        <dbReference type="ARBA" id="ARBA00001933"/>
    </source>
</evidence>
<evidence type="ECO:0000256" key="4">
    <source>
        <dbReference type="ARBA" id="ARBA00023239"/>
    </source>
</evidence>
<dbReference type="FunFam" id="3.40.50.1100:FF:000005">
    <property type="entry name" value="Threonine dehydratase catabolic"/>
    <property type="match status" value="1"/>
</dbReference>
<keyword evidence="4" id="KW-0456">Lyase</keyword>
<keyword evidence="3" id="KW-0663">Pyridoxal phosphate</keyword>
<dbReference type="InterPro" id="IPR036052">
    <property type="entry name" value="TrpB-like_PALP_sf"/>
</dbReference>
<proteinExistence type="inferred from homology"/>
<dbReference type="SUPFAM" id="SSF53686">
    <property type="entry name" value="Tryptophan synthase beta subunit-like PLP-dependent enzymes"/>
    <property type="match status" value="1"/>
</dbReference>
<dbReference type="GO" id="GO:0000287">
    <property type="term" value="F:magnesium ion binding"/>
    <property type="evidence" value="ECO:0007669"/>
    <property type="project" value="TreeGrafter"/>
</dbReference>
<dbReference type="GO" id="GO:0005524">
    <property type="term" value="F:ATP binding"/>
    <property type="evidence" value="ECO:0007669"/>
    <property type="project" value="TreeGrafter"/>
</dbReference>
<gene>
    <name evidence="6" type="ORF">METZ01_LOCUS45745</name>
</gene>
<dbReference type="Pfam" id="PF00291">
    <property type="entry name" value="PALP"/>
    <property type="match status" value="1"/>
</dbReference>
<dbReference type="AlphaFoldDB" id="A0A381RNY4"/>
<dbReference type="GO" id="GO:0018114">
    <property type="term" value="F:threonine racemase activity"/>
    <property type="evidence" value="ECO:0007669"/>
    <property type="project" value="TreeGrafter"/>
</dbReference>
<evidence type="ECO:0000313" key="6">
    <source>
        <dbReference type="EMBL" id="SUZ92891.1"/>
    </source>
</evidence>
<dbReference type="CDD" id="cd01562">
    <property type="entry name" value="Thr-dehyd"/>
    <property type="match status" value="1"/>
</dbReference>
<feature type="domain" description="Tryptophan synthase beta chain-like PALP" evidence="5">
    <location>
        <begin position="18"/>
        <end position="308"/>
    </location>
</feature>
<dbReference type="GO" id="GO:0003941">
    <property type="term" value="F:L-serine ammonia-lyase activity"/>
    <property type="evidence" value="ECO:0007669"/>
    <property type="project" value="TreeGrafter"/>
</dbReference>
<dbReference type="PANTHER" id="PTHR43050">
    <property type="entry name" value="SERINE / THREONINE RACEMASE FAMILY MEMBER"/>
    <property type="match status" value="1"/>
</dbReference>
<reference evidence="6" key="1">
    <citation type="submission" date="2018-05" db="EMBL/GenBank/DDBJ databases">
        <authorList>
            <person name="Lanie J.A."/>
            <person name="Ng W.-L."/>
            <person name="Kazmierczak K.M."/>
            <person name="Andrzejewski T.M."/>
            <person name="Davidsen T.M."/>
            <person name="Wayne K.J."/>
            <person name="Tettelin H."/>
            <person name="Glass J.I."/>
            <person name="Rusch D."/>
            <person name="Podicherti R."/>
            <person name="Tsui H.-C.T."/>
            <person name="Winkler M.E."/>
        </authorList>
    </citation>
    <scope>NUCLEOTIDE SEQUENCE</scope>
</reference>
<dbReference type="GO" id="GO:0030378">
    <property type="term" value="F:serine racemase activity"/>
    <property type="evidence" value="ECO:0007669"/>
    <property type="project" value="TreeGrafter"/>
</dbReference>
<dbReference type="InterPro" id="IPR001926">
    <property type="entry name" value="TrpB-like_PALP"/>
</dbReference>
<evidence type="ECO:0000259" key="5">
    <source>
        <dbReference type="Pfam" id="PF00291"/>
    </source>
</evidence>
<evidence type="ECO:0000256" key="2">
    <source>
        <dbReference type="ARBA" id="ARBA00010869"/>
    </source>
</evidence>
<dbReference type="Gene3D" id="3.40.50.1100">
    <property type="match status" value="2"/>
</dbReference>
<comment type="similarity">
    <text evidence="2">Belongs to the serine/threonine dehydratase family.</text>
</comment>
<dbReference type="EMBL" id="UINC01002098">
    <property type="protein sequence ID" value="SUZ92891.1"/>
    <property type="molecule type" value="Genomic_DNA"/>
</dbReference>
<dbReference type="GO" id="GO:0070179">
    <property type="term" value="P:D-serine biosynthetic process"/>
    <property type="evidence" value="ECO:0007669"/>
    <property type="project" value="TreeGrafter"/>
</dbReference>
<organism evidence="6">
    <name type="scientific">marine metagenome</name>
    <dbReference type="NCBI Taxonomy" id="408172"/>
    <lineage>
        <taxon>unclassified sequences</taxon>
        <taxon>metagenomes</taxon>
        <taxon>ecological metagenomes</taxon>
    </lineage>
</organism>
<sequence>MININNILKANEVLAGVVKETPVLSSEEINKALGANLFLKAECNQINGSFKTRGAYFAMHQYFKENKKKDVVAFSSGNHAQGVAYAASLMGVNATIVMPEDTPMFKIEKTKSLGAKVIFYNRYKESRQVIAKTIASETGAFLIPAYDHFDVISGQGTAALEAIHQMALLEEQINYFICPVGGGGLIAGCSIAIKHYFDQSKIIGVEPELFNDTQLSIKQGKRTSIDINQSTHCDALMARTPGKLTFPINQDLLHSVETVNEQQIKDAMRFAFKEFNLVVEPGGAAALAFALNHNFPIKNANILILLSGGNIDPDRFDELIK</sequence>
<dbReference type="GO" id="GO:0030170">
    <property type="term" value="F:pyridoxal phosphate binding"/>
    <property type="evidence" value="ECO:0007669"/>
    <property type="project" value="TreeGrafter"/>
</dbReference>
<name>A0A381RNY4_9ZZZZ</name>
<protein>
    <recommendedName>
        <fullName evidence="5">Tryptophan synthase beta chain-like PALP domain-containing protein</fullName>
    </recommendedName>
</protein>
<accession>A0A381RNY4</accession>